<feature type="region of interest" description="Disordered" evidence="1">
    <location>
        <begin position="146"/>
        <end position="172"/>
    </location>
</feature>
<dbReference type="OMA" id="CRIWANT"/>
<dbReference type="AlphaFoldDB" id="A0A8W8L6B2"/>
<keyword evidence="3" id="KW-1185">Reference proteome</keyword>
<dbReference type="EnsemblMetazoa" id="G2658.1">
    <property type="protein sequence ID" value="G2658.1:cds"/>
    <property type="gene ID" value="G2658"/>
</dbReference>
<evidence type="ECO:0000256" key="1">
    <source>
        <dbReference type="SAM" id="MobiDB-lite"/>
    </source>
</evidence>
<feature type="region of interest" description="Disordered" evidence="1">
    <location>
        <begin position="279"/>
        <end position="307"/>
    </location>
</feature>
<reference evidence="2" key="1">
    <citation type="submission" date="2022-08" db="UniProtKB">
        <authorList>
            <consortium name="EnsemblMetazoa"/>
        </authorList>
    </citation>
    <scope>IDENTIFICATION</scope>
    <source>
        <strain evidence="2">05x7-T-G4-1.051#20</strain>
    </source>
</reference>
<feature type="region of interest" description="Disordered" evidence="1">
    <location>
        <begin position="85"/>
        <end position="108"/>
    </location>
</feature>
<evidence type="ECO:0000313" key="2">
    <source>
        <dbReference type="EnsemblMetazoa" id="G2658.1:cds"/>
    </source>
</evidence>
<protein>
    <submittedName>
        <fullName evidence="2">Uncharacterized protein</fullName>
    </submittedName>
</protein>
<feature type="region of interest" description="Disordered" evidence="1">
    <location>
        <begin position="319"/>
        <end position="339"/>
    </location>
</feature>
<organism evidence="2 3">
    <name type="scientific">Magallana gigas</name>
    <name type="common">Pacific oyster</name>
    <name type="synonym">Crassostrea gigas</name>
    <dbReference type="NCBI Taxonomy" id="29159"/>
    <lineage>
        <taxon>Eukaryota</taxon>
        <taxon>Metazoa</taxon>
        <taxon>Spiralia</taxon>
        <taxon>Lophotrochozoa</taxon>
        <taxon>Mollusca</taxon>
        <taxon>Bivalvia</taxon>
        <taxon>Autobranchia</taxon>
        <taxon>Pteriomorphia</taxon>
        <taxon>Ostreida</taxon>
        <taxon>Ostreoidea</taxon>
        <taxon>Ostreidae</taxon>
        <taxon>Magallana</taxon>
    </lineage>
</organism>
<name>A0A8W8L6B2_MAGGI</name>
<evidence type="ECO:0000313" key="3">
    <source>
        <dbReference type="Proteomes" id="UP000005408"/>
    </source>
</evidence>
<dbReference type="Proteomes" id="UP000005408">
    <property type="component" value="Unassembled WGS sequence"/>
</dbReference>
<feature type="compositionally biased region" description="Basic and acidic residues" evidence="1">
    <location>
        <begin position="97"/>
        <end position="108"/>
    </location>
</feature>
<accession>A0A8W8L6B2</accession>
<sequence length="390" mass="45246">MISEHVPISEQKFNFDSKVRDRRLSDIRRGQQYLRRIDKLAETQWKSNAPKLGQFRRTNYVTIRPVTETVQSKAQNEMLMKEQLKDEFHSSTPKPRAQSERPPSDFKKNVSMNSTFMNSNFEDSQFYRSSPRSKLSAPDYMVTPGGRKRFLDPIQKDPYNTYGSSYSPLDEKTELTPKDMEPKYEPVRFRETNPRVVKPLPKKYVPMSRIGNNEDKDRCLRYNTNFRSTRNGLVNVIHPPETFPDSARKHTLDPVCPPKEVNNERTFVLMRRLDHFLNPNKKETSGLGSSEEDLPSSKSPCVSEISDDIPSDYQQITKKARGPQKTVSFPRNESSEKPLYPMYHKSLSRSKAKKNTTSLGDSLAELNKRPMDLFRKCRIWANTCSQYPSV</sequence>
<dbReference type="OrthoDB" id="6119969at2759"/>
<proteinExistence type="predicted"/>